<feature type="transmembrane region" description="Helical" evidence="2">
    <location>
        <begin position="284"/>
        <end position="303"/>
    </location>
</feature>
<reference evidence="5" key="1">
    <citation type="submission" date="2011-12" db="EMBL/GenBank/DDBJ databases">
        <title>Complete sequence of Clostridium clariflavum DSM 19732.</title>
        <authorList>
            <consortium name="US DOE Joint Genome Institute"/>
            <person name="Lucas S."/>
            <person name="Han J."/>
            <person name="Lapidus A."/>
            <person name="Cheng J.-F."/>
            <person name="Goodwin L."/>
            <person name="Pitluck S."/>
            <person name="Peters L."/>
            <person name="Teshima H."/>
            <person name="Detter J.C."/>
            <person name="Han C."/>
            <person name="Tapia R."/>
            <person name="Land M."/>
            <person name="Hauser L."/>
            <person name="Kyrpides N."/>
            <person name="Ivanova N."/>
            <person name="Pagani I."/>
            <person name="Kitzmiller T."/>
            <person name="Lynd L."/>
            <person name="Izquierdo J."/>
            <person name="Woyke T."/>
        </authorList>
    </citation>
    <scope>NUCLEOTIDE SEQUENCE [LARGE SCALE GENOMIC DNA]</scope>
    <source>
        <strain evidence="5">DSM 19732 / NBRC 101661 / EBR45</strain>
    </source>
</reference>
<feature type="compositionally biased region" description="Basic and acidic residues" evidence="1">
    <location>
        <begin position="198"/>
        <end position="213"/>
    </location>
</feature>
<dbReference type="InterPro" id="IPR050923">
    <property type="entry name" value="Cell_Proc_Reg/RNA_Proc"/>
</dbReference>
<evidence type="ECO:0000313" key="4">
    <source>
        <dbReference type="EMBL" id="AEV69164.1"/>
    </source>
</evidence>
<dbReference type="Pfam" id="PF19909">
    <property type="entry name" value="DUF6382"/>
    <property type="match status" value="1"/>
</dbReference>
<dbReference type="Proteomes" id="UP000005435">
    <property type="component" value="Chromosome"/>
</dbReference>
<sequence length="527" mass="60017">MENAIRDRFAFSYESGVTGSFLVASTSKDEKIIEFQVNMLAKNPNKHILPFDIIRNNDRINIYYNITSKLSLSQYLKRSQLSKNEFLDIFSGIVKTLLNSKGYLLSDNSFILDEEYIYINPDTKCISMVYLPIRLDIDITKALKNFAINFVVYSANIYEEDSDGFLQQFLNFLKKDTFSIIEFDKFLKEMKRLARKQEKESNEFNEVQKKEQTAENVEVQQKKEEDLKENRFKIEIPKPKAVEGRETKKDVSSNYGQSKSEFRKNDGGKEEKNIVSSFSGNPNVIVGAVIQTVIAIIVLFLFFSGKLDSTGNDKISTAIGLLLVGAAVSYFMWKNILKIKFSDKKNLQSKAGDNNGRENTGRNSVPKVIEKIPKPAKKQNEQSIPNTRRAIANENKMNESKISENSVSIPIKISGNVNETILLDSSDVKHARLQVIKDDGIEEIIINKPSFIIGRLEGQVDYVHTNNAIGKVHAEIITRDGCYYLKDLNSKNGTYINGKRIDSNKEYEIKNNDRITLANSEFIFIVM</sequence>
<dbReference type="InterPro" id="IPR000253">
    <property type="entry name" value="FHA_dom"/>
</dbReference>
<keyword evidence="2" id="KW-0472">Membrane</keyword>
<feature type="transmembrane region" description="Helical" evidence="2">
    <location>
        <begin position="315"/>
        <end position="333"/>
    </location>
</feature>
<dbReference type="KEGG" id="ccl:Clocl_2596"/>
<gene>
    <name evidence="4" type="ordered locus">Clocl_2596</name>
</gene>
<dbReference type="InterPro" id="IPR045962">
    <property type="entry name" value="DUF6382"/>
</dbReference>
<dbReference type="PANTHER" id="PTHR23308">
    <property type="entry name" value="NUCLEAR INHIBITOR OF PROTEIN PHOSPHATASE-1"/>
    <property type="match status" value="1"/>
</dbReference>
<feature type="compositionally biased region" description="Basic and acidic residues" evidence="1">
    <location>
        <begin position="260"/>
        <end position="273"/>
    </location>
</feature>
<dbReference type="OrthoDB" id="9783862at2"/>
<dbReference type="SMART" id="SM00240">
    <property type="entry name" value="FHA"/>
    <property type="match status" value="1"/>
</dbReference>
<evidence type="ECO:0000259" key="3">
    <source>
        <dbReference type="PROSITE" id="PS50006"/>
    </source>
</evidence>
<dbReference type="RefSeq" id="WP_014255728.1">
    <property type="nucleotide sequence ID" value="NC_016627.1"/>
</dbReference>
<dbReference type="eggNOG" id="COG1716">
    <property type="taxonomic scope" value="Bacteria"/>
</dbReference>
<dbReference type="STRING" id="720554.Clocl_2596"/>
<dbReference type="PROSITE" id="PS50006">
    <property type="entry name" value="FHA_DOMAIN"/>
    <property type="match status" value="1"/>
</dbReference>
<dbReference type="SUPFAM" id="SSF49879">
    <property type="entry name" value="SMAD/FHA domain"/>
    <property type="match status" value="1"/>
</dbReference>
<keyword evidence="2" id="KW-0812">Transmembrane</keyword>
<feature type="region of interest" description="Disordered" evidence="1">
    <location>
        <begin position="243"/>
        <end position="273"/>
    </location>
</feature>
<dbReference type="HOGENOM" id="CLU_036067_1_0_9"/>
<dbReference type="CDD" id="cd00060">
    <property type="entry name" value="FHA"/>
    <property type="match status" value="1"/>
</dbReference>
<dbReference type="Pfam" id="PF00498">
    <property type="entry name" value="FHA"/>
    <property type="match status" value="1"/>
</dbReference>
<dbReference type="InterPro" id="IPR008984">
    <property type="entry name" value="SMAD_FHA_dom_sf"/>
</dbReference>
<dbReference type="AlphaFoldDB" id="G8M1E9"/>
<feature type="region of interest" description="Disordered" evidence="1">
    <location>
        <begin position="198"/>
        <end position="222"/>
    </location>
</feature>
<keyword evidence="5" id="KW-1185">Reference proteome</keyword>
<proteinExistence type="predicted"/>
<evidence type="ECO:0000256" key="2">
    <source>
        <dbReference type="SAM" id="Phobius"/>
    </source>
</evidence>
<dbReference type="Gene3D" id="2.60.200.20">
    <property type="match status" value="1"/>
</dbReference>
<feature type="domain" description="FHA" evidence="3">
    <location>
        <begin position="451"/>
        <end position="501"/>
    </location>
</feature>
<evidence type="ECO:0000313" key="5">
    <source>
        <dbReference type="Proteomes" id="UP000005435"/>
    </source>
</evidence>
<accession>G8M1E9</accession>
<reference evidence="4 5" key="2">
    <citation type="journal article" date="2012" name="Stand. Genomic Sci.">
        <title>Complete Genome Sequence of Clostridium clariflavum DSM 19732.</title>
        <authorList>
            <person name="Izquierdo J.A."/>
            <person name="Goodwin L."/>
            <person name="Davenport K.W."/>
            <person name="Teshima H."/>
            <person name="Bruce D."/>
            <person name="Detter C."/>
            <person name="Tapia R."/>
            <person name="Han S."/>
            <person name="Land M."/>
            <person name="Hauser L."/>
            <person name="Jeffries C.D."/>
            <person name="Han J."/>
            <person name="Pitluck S."/>
            <person name="Nolan M."/>
            <person name="Chen A."/>
            <person name="Huntemann M."/>
            <person name="Mavromatis K."/>
            <person name="Mikhailova N."/>
            <person name="Liolios K."/>
            <person name="Woyke T."/>
            <person name="Lynd L.R."/>
        </authorList>
    </citation>
    <scope>NUCLEOTIDE SEQUENCE [LARGE SCALE GENOMIC DNA]</scope>
    <source>
        <strain evidence="5">DSM 19732 / NBRC 101661 / EBR45</strain>
    </source>
</reference>
<protein>
    <submittedName>
        <fullName evidence="4">FHA domain-containing protein</fullName>
    </submittedName>
</protein>
<keyword evidence="2" id="KW-1133">Transmembrane helix</keyword>
<organism evidence="4 5">
    <name type="scientific">Acetivibrio clariflavus (strain DSM 19732 / NBRC 101661 / EBR45)</name>
    <name type="common">Clostridium clariflavum</name>
    <dbReference type="NCBI Taxonomy" id="720554"/>
    <lineage>
        <taxon>Bacteria</taxon>
        <taxon>Bacillati</taxon>
        <taxon>Bacillota</taxon>
        <taxon>Clostridia</taxon>
        <taxon>Eubacteriales</taxon>
        <taxon>Oscillospiraceae</taxon>
        <taxon>Acetivibrio</taxon>
    </lineage>
</organism>
<name>G8M1E9_ACECE</name>
<dbReference type="EMBL" id="CP003065">
    <property type="protein sequence ID" value="AEV69164.1"/>
    <property type="molecule type" value="Genomic_DNA"/>
</dbReference>
<evidence type="ECO:0000256" key="1">
    <source>
        <dbReference type="SAM" id="MobiDB-lite"/>
    </source>
</evidence>